<dbReference type="Proteomes" id="UP000054477">
    <property type="component" value="Unassembled WGS sequence"/>
</dbReference>
<feature type="region of interest" description="Disordered" evidence="1">
    <location>
        <begin position="1"/>
        <end position="26"/>
    </location>
</feature>
<feature type="region of interest" description="Disordered" evidence="1">
    <location>
        <begin position="50"/>
        <end position="145"/>
    </location>
</feature>
<evidence type="ECO:0000313" key="2">
    <source>
        <dbReference type="EMBL" id="KIK05994.1"/>
    </source>
</evidence>
<evidence type="ECO:0000256" key="1">
    <source>
        <dbReference type="SAM" id="MobiDB-lite"/>
    </source>
</evidence>
<name>A0A0C9XWQ7_9AGAR</name>
<gene>
    <name evidence="2" type="ORF">K443DRAFT_3526</name>
</gene>
<reference evidence="2 3" key="1">
    <citation type="submission" date="2014-04" db="EMBL/GenBank/DDBJ databases">
        <authorList>
            <consortium name="DOE Joint Genome Institute"/>
            <person name="Kuo A."/>
            <person name="Kohler A."/>
            <person name="Nagy L.G."/>
            <person name="Floudas D."/>
            <person name="Copeland A."/>
            <person name="Barry K.W."/>
            <person name="Cichocki N."/>
            <person name="Veneault-Fourrey C."/>
            <person name="LaButti K."/>
            <person name="Lindquist E.A."/>
            <person name="Lipzen A."/>
            <person name="Lundell T."/>
            <person name="Morin E."/>
            <person name="Murat C."/>
            <person name="Sun H."/>
            <person name="Tunlid A."/>
            <person name="Henrissat B."/>
            <person name="Grigoriev I.V."/>
            <person name="Hibbett D.S."/>
            <person name="Martin F."/>
            <person name="Nordberg H.P."/>
            <person name="Cantor M.N."/>
            <person name="Hua S.X."/>
        </authorList>
    </citation>
    <scope>NUCLEOTIDE SEQUENCE [LARGE SCALE GENOMIC DNA]</scope>
    <source>
        <strain evidence="2 3">LaAM-08-1</strain>
    </source>
</reference>
<accession>A0A0C9XWQ7</accession>
<keyword evidence="3" id="KW-1185">Reference proteome</keyword>
<sequence length="145" mass="15150">MSSISNPPAETAPTTTAPTTNPSSSAFLPCLQFISLPTLTNTAPLSPEAQAIKDGFDRIGAIGDPRAGMGRIPRPPSDSDSDTPPPPRPMGMGLGRVPGDNVEKDSETPLSPEAQAIADGFKRILGGQPDSRMGYGRIPRQSEPE</sequence>
<dbReference type="EMBL" id="KN838556">
    <property type="protein sequence ID" value="KIK05994.1"/>
    <property type="molecule type" value="Genomic_DNA"/>
</dbReference>
<dbReference type="OrthoDB" id="3068351at2759"/>
<dbReference type="AlphaFoldDB" id="A0A0C9XWQ7"/>
<reference evidence="3" key="2">
    <citation type="submission" date="2015-01" db="EMBL/GenBank/DDBJ databases">
        <title>Evolutionary Origins and Diversification of the Mycorrhizal Mutualists.</title>
        <authorList>
            <consortium name="DOE Joint Genome Institute"/>
            <consortium name="Mycorrhizal Genomics Consortium"/>
            <person name="Kohler A."/>
            <person name="Kuo A."/>
            <person name="Nagy L.G."/>
            <person name="Floudas D."/>
            <person name="Copeland A."/>
            <person name="Barry K.W."/>
            <person name="Cichocki N."/>
            <person name="Veneault-Fourrey C."/>
            <person name="LaButti K."/>
            <person name="Lindquist E.A."/>
            <person name="Lipzen A."/>
            <person name="Lundell T."/>
            <person name="Morin E."/>
            <person name="Murat C."/>
            <person name="Riley R."/>
            <person name="Ohm R."/>
            <person name="Sun H."/>
            <person name="Tunlid A."/>
            <person name="Henrissat B."/>
            <person name="Grigoriev I.V."/>
            <person name="Hibbett D.S."/>
            <person name="Martin F."/>
        </authorList>
    </citation>
    <scope>NUCLEOTIDE SEQUENCE [LARGE SCALE GENOMIC DNA]</scope>
    <source>
        <strain evidence="3">LaAM-08-1</strain>
    </source>
</reference>
<proteinExistence type="predicted"/>
<organism evidence="2 3">
    <name type="scientific">Laccaria amethystina LaAM-08-1</name>
    <dbReference type="NCBI Taxonomy" id="1095629"/>
    <lineage>
        <taxon>Eukaryota</taxon>
        <taxon>Fungi</taxon>
        <taxon>Dikarya</taxon>
        <taxon>Basidiomycota</taxon>
        <taxon>Agaricomycotina</taxon>
        <taxon>Agaricomycetes</taxon>
        <taxon>Agaricomycetidae</taxon>
        <taxon>Agaricales</taxon>
        <taxon>Agaricineae</taxon>
        <taxon>Hydnangiaceae</taxon>
        <taxon>Laccaria</taxon>
    </lineage>
</organism>
<protein>
    <submittedName>
        <fullName evidence="2">Uncharacterized protein</fullName>
    </submittedName>
</protein>
<dbReference type="HOGENOM" id="CLU_2097287_0_0_1"/>
<evidence type="ECO:0000313" key="3">
    <source>
        <dbReference type="Proteomes" id="UP000054477"/>
    </source>
</evidence>